<dbReference type="RefSeq" id="WP_226590256.1">
    <property type="nucleotide sequence ID" value="NZ_BLAY01000169.1"/>
</dbReference>
<organism evidence="1 2">
    <name type="scientific">Microseira wollei NIES-4236</name>
    <dbReference type="NCBI Taxonomy" id="2530354"/>
    <lineage>
        <taxon>Bacteria</taxon>
        <taxon>Bacillati</taxon>
        <taxon>Cyanobacteriota</taxon>
        <taxon>Cyanophyceae</taxon>
        <taxon>Oscillatoriophycideae</taxon>
        <taxon>Aerosakkonematales</taxon>
        <taxon>Aerosakkonemataceae</taxon>
        <taxon>Microseira</taxon>
    </lineage>
</organism>
<accession>A0AAV3XHY9</accession>
<dbReference type="InterPro" id="IPR032721">
    <property type="entry name" value="Toxin-deaminase"/>
</dbReference>
<dbReference type="Pfam" id="PF14424">
    <property type="entry name" value="Toxin-deaminase"/>
    <property type="match status" value="1"/>
</dbReference>
<evidence type="ECO:0008006" key="3">
    <source>
        <dbReference type="Google" id="ProtNLM"/>
    </source>
</evidence>
<proteinExistence type="predicted"/>
<protein>
    <recommendedName>
        <fullName evidence="3">CMP/dCMP-type deaminase domain-containing protein</fullName>
    </recommendedName>
</protein>
<comment type="caution">
    <text evidence="1">The sequence shown here is derived from an EMBL/GenBank/DDBJ whole genome shotgun (WGS) entry which is preliminary data.</text>
</comment>
<evidence type="ECO:0000313" key="2">
    <source>
        <dbReference type="Proteomes" id="UP001050975"/>
    </source>
</evidence>
<name>A0AAV3XHY9_9CYAN</name>
<reference evidence="1" key="1">
    <citation type="submission" date="2019-10" db="EMBL/GenBank/DDBJ databases">
        <title>Draft genome sequece of Microseira wollei NIES-4236.</title>
        <authorList>
            <person name="Yamaguchi H."/>
            <person name="Suzuki S."/>
            <person name="Kawachi M."/>
        </authorList>
    </citation>
    <scope>NUCLEOTIDE SEQUENCE</scope>
    <source>
        <strain evidence="1">NIES-4236</strain>
    </source>
</reference>
<dbReference type="Gene3D" id="3.40.140.10">
    <property type="entry name" value="Cytidine Deaminase, domain 2"/>
    <property type="match status" value="1"/>
</dbReference>
<evidence type="ECO:0000313" key="1">
    <source>
        <dbReference type="EMBL" id="GET42542.1"/>
    </source>
</evidence>
<dbReference type="EMBL" id="BLAY01000169">
    <property type="protein sequence ID" value="GET42542.1"/>
    <property type="molecule type" value="Genomic_DNA"/>
</dbReference>
<gene>
    <name evidence="1" type="ORF">MiSe_73600</name>
</gene>
<sequence>MRSTILIKERLRENATQIRERYLKKPVGKGNVAIAEVHLQSDVVFCVGGTSRQRSPTPLPKPKSEGGQFEPIIDSYAKRLMDTDAEYKVLSAIAETLETAYDLQVEGNLYLYSEFQPCESCNNIVRQFREKFPHIRVEIFWDYPYPPESL</sequence>
<dbReference type="Proteomes" id="UP001050975">
    <property type="component" value="Unassembled WGS sequence"/>
</dbReference>
<dbReference type="AlphaFoldDB" id="A0AAV3XHY9"/>
<keyword evidence="2" id="KW-1185">Reference proteome</keyword>